<protein>
    <submittedName>
        <fullName evidence="2">Uncharacterized protein</fullName>
    </submittedName>
</protein>
<dbReference type="Proteomes" id="UP001153269">
    <property type="component" value="Unassembled WGS sequence"/>
</dbReference>
<dbReference type="EMBL" id="CADEAL010002106">
    <property type="protein sequence ID" value="CAB1438059.1"/>
    <property type="molecule type" value="Genomic_DNA"/>
</dbReference>
<sequence length="226" mass="25116">MFSRRKFNNHLFLSAPVSGGQSLGSGPTPVLSSPSAHHTHPLISICTSHPSSHLHLHITPLLSSPSAHHIPPLLSPSAHHTPPHLHLHITSLLSYLHLHITPLLSSPSAPLLTPLLSYLHLHITPLLSSPSAHHTPPLISMRPLTQVRTSPFFSLHFTPFPDRQPDPDPHRCLATTPSFRMQSKHPGQPIRSQRHTHTHQSLPKPHPHTLTRKYPDALPKDVCHRF</sequence>
<organism evidence="2 3">
    <name type="scientific">Pleuronectes platessa</name>
    <name type="common">European plaice</name>
    <dbReference type="NCBI Taxonomy" id="8262"/>
    <lineage>
        <taxon>Eukaryota</taxon>
        <taxon>Metazoa</taxon>
        <taxon>Chordata</taxon>
        <taxon>Craniata</taxon>
        <taxon>Vertebrata</taxon>
        <taxon>Euteleostomi</taxon>
        <taxon>Actinopterygii</taxon>
        <taxon>Neopterygii</taxon>
        <taxon>Teleostei</taxon>
        <taxon>Neoteleostei</taxon>
        <taxon>Acanthomorphata</taxon>
        <taxon>Carangaria</taxon>
        <taxon>Pleuronectiformes</taxon>
        <taxon>Pleuronectoidei</taxon>
        <taxon>Pleuronectidae</taxon>
        <taxon>Pleuronectes</taxon>
    </lineage>
</organism>
<gene>
    <name evidence="2" type="ORF">PLEPLA_LOCUS26025</name>
</gene>
<evidence type="ECO:0000313" key="2">
    <source>
        <dbReference type="EMBL" id="CAB1438059.1"/>
    </source>
</evidence>
<evidence type="ECO:0000313" key="3">
    <source>
        <dbReference type="Proteomes" id="UP001153269"/>
    </source>
</evidence>
<keyword evidence="3" id="KW-1185">Reference proteome</keyword>
<evidence type="ECO:0000256" key="1">
    <source>
        <dbReference type="SAM" id="MobiDB-lite"/>
    </source>
</evidence>
<dbReference type="AlphaFoldDB" id="A0A9N7UU14"/>
<comment type="caution">
    <text evidence="2">The sequence shown here is derived from an EMBL/GenBank/DDBJ whole genome shotgun (WGS) entry which is preliminary data.</text>
</comment>
<name>A0A9N7UU14_PLEPL</name>
<feature type="region of interest" description="Disordered" evidence="1">
    <location>
        <begin position="164"/>
        <end position="215"/>
    </location>
</feature>
<accession>A0A9N7UU14</accession>
<proteinExistence type="predicted"/>
<reference evidence="2" key="1">
    <citation type="submission" date="2020-03" db="EMBL/GenBank/DDBJ databases">
        <authorList>
            <person name="Weist P."/>
        </authorList>
    </citation>
    <scope>NUCLEOTIDE SEQUENCE</scope>
</reference>